<proteinExistence type="predicted"/>
<reference evidence="2 3" key="1">
    <citation type="submission" date="2024-02" db="EMBL/GenBank/DDBJ databases">
        <title>de novo genome assembly of Solanum bulbocastanum strain 11H21.</title>
        <authorList>
            <person name="Hosaka A.J."/>
        </authorList>
    </citation>
    <scope>NUCLEOTIDE SEQUENCE [LARGE SCALE GENOMIC DNA]</scope>
    <source>
        <tissue evidence="2">Young leaves</tissue>
    </source>
</reference>
<evidence type="ECO:0000313" key="3">
    <source>
        <dbReference type="Proteomes" id="UP001371456"/>
    </source>
</evidence>
<comment type="caution">
    <text evidence="2">The sequence shown here is derived from an EMBL/GenBank/DDBJ whole genome shotgun (WGS) entry which is preliminary data.</text>
</comment>
<evidence type="ECO:0000313" key="2">
    <source>
        <dbReference type="EMBL" id="KAK6798789.1"/>
    </source>
</evidence>
<feature type="region of interest" description="Disordered" evidence="1">
    <location>
        <begin position="1"/>
        <end position="35"/>
    </location>
</feature>
<organism evidence="2 3">
    <name type="scientific">Solanum bulbocastanum</name>
    <name type="common">Wild potato</name>
    <dbReference type="NCBI Taxonomy" id="147425"/>
    <lineage>
        <taxon>Eukaryota</taxon>
        <taxon>Viridiplantae</taxon>
        <taxon>Streptophyta</taxon>
        <taxon>Embryophyta</taxon>
        <taxon>Tracheophyta</taxon>
        <taxon>Spermatophyta</taxon>
        <taxon>Magnoliopsida</taxon>
        <taxon>eudicotyledons</taxon>
        <taxon>Gunneridae</taxon>
        <taxon>Pentapetalae</taxon>
        <taxon>asterids</taxon>
        <taxon>lamiids</taxon>
        <taxon>Solanales</taxon>
        <taxon>Solanaceae</taxon>
        <taxon>Solanoideae</taxon>
        <taxon>Solaneae</taxon>
        <taxon>Solanum</taxon>
    </lineage>
</organism>
<dbReference type="AlphaFoldDB" id="A0AAN8YLW8"/>
<gene>
    <name evidence="2" type="ORF">RDI58_006492</name>
</gene>
<dbReference type="Proteomes" id="UP001371456">
    <property type="component" value="Unassembled WGS sequence"/>
</dbReference>
<protein>
    <submittedName>
        <fullName evidence="2">Uncharacterized protein</fullName>
    </submittedName>
</protein>
<name>A0AAN8YLW8_SOLBU</name>
<dbReference type="EMBL" id="JBANQN010000002">
    <property type="protein sequence ID" value="KAK6798789.1"/>
    <property type="molecule type" value="Genomic_DNA"/>
</dbReference>
<accession>A0AAN8YLW8</accession>
<sequence length="87" mass="9837">MDHPSNAAAQCQNSSPKNQTALNRGTVRDDIPQDIPEIEIMPDPVYENHRKEPDKNLEEQIMEDKETASLVVEEMEASRGHILSPQQ</sequence>
<evidence type="ECO:0000256" key="1">
    <source>
        <dbReference type="SAM" id="MobiDB-lite"/>
    </source>
</evidence>
<keyword evidence="3" id="KW-1185">Reference proteome</keyword>
<feature type="compositionally biased region" description="Polar residues" evidence="1">
    <location>
        <begin position="7"/>
        <end position="23"/>
    </location>
</feature>